<comment type="caution">
    <text evidence="2">The sequence shown here is derived from an EMBL/GenBank/DDBJ whole genome shotgun (WGS) entry which is preliminary data.</text>
</comment>
<keyword evidence="3" id="KW-1185">Reference proteome</keyword>
<dbReference type="InterPro" id="IPR010998">
    <property type="entry name" value="Integrase_recombinase_N"/>
</dbReference>
<dbReference type="GO" id="GO:0003677">
    <property type="term" value="F:DNA binding"/>
    <property type="evidence" value="ECO:0007669"/>
    <property type="project" value="UniProtKB-KW"/>
</dbReference>
<evidence type="ECO:0000256" key="1">
    <source>
        <dbReference type="ARBA" id="ARBA00023125"/>
    </source>
</evidence>
<keyword evidence="1" id="KW-0238">DNA-binding</keyword>
<reference evidence="2" key="1">
    <citation type="journal article" date="2023" name="G3 (Bethesda)">
        <title>Whole genome assembly and annotation of the endangered Caribbean coral Acropora cervicornis.</title>
        <authorList>
            <person name="Selwyn J.D."/>
            <person name="Vollmer S.V."/>
        </authorList>
    </citation>
    <scope>NUCLEOTIDE SEQUENCE</scope>
    <source>
        <strain evidence="2">K2</strain>
    </source>
</reference>
<proteinExistence type="predicted"/>
<name>A0AAD9VA61_ACRCE</name>
<dbReference type="Gene3D" id="1.10.150.130">
    <property type="match status" value="1"/>
</dbReference>
<evidence type="ECO:0000313" key="3">
    <source>
        <dbReference type="Proteomes" id="UP001249851"/>
    </source>
</evidence>
<dbReference type="Proteomes" id="UP001249851">
    <property type="component" value="Unassembled WGS sequence"/>
</dbReference>
<reference evidence="2" key="2">
    <citation type="journal article" date="2023" name="Science">
        <title>Genomic signatures of disease resistance in endangered staghorn corals.</title>
        <authorList>
            <person name="Vollmer S.V."/>
            <person name="Selwyn J.D."/>
            <person name="Despard B.A."/>
            <person name="Roesel C.L."/>
        </authorList>
    </citation>
    <scope>NUCLEOTIDE SEQUENCE</scope>
    <source>
        <strain evidence="2">K2</strain>
    </source>
</reference>
<sequence>MFSSPPWGQTIRSRVLADSLPDVTLAGRASSATIKYSVIYARWKRWTRDHGLPAFPASPYHFALYLPRLMANAKTTSAIKSAVHSIAWVHHLAGERSPSEHPLVKDVLAGARRLFGPQYFQGTYYRCSIGT</sequence>
<organism evidence="2 3">
    <name type="scientific">Acropora cervicornis</name>
    <name type="common">Staghorn coral</name>
    <dbReference type="NCBI Taxonomy" id="6130"/>
    <lineage>
        <taxon>Eukaryota</taxon>
        <taxon>Metazoa</taxon>
        <taxon>Cnidaria</taxon>
        <taxon>Anthozoa</taxon>
        <taxon>Hexacorallia</taxon>
        <taxon>Scleractinia</taxon>
        <taxon>Astrocoeniina</taxon>
        <taxon>Acroporidae</taxon>
        <taxon>Acropora</taxon>
    </lineage>
</organism>
<dbReference type="EMBL" id="JARQWQ010000017">
    <property type="protein sequence ID" value="KAK2566450.1"/>
    <property type="molecule type" value="Genomic_DNA"/>
</dbReference>
<accession>A0AAD9VA61</accession>
<gene>
    <name evidence="2" type="ORF">P5673_009969</name>
</gene>
<dbReference type="SUPFAM" id="SSF47823">
    <property type="entry name" value="lambda integrase-like, N-terminal domain"/>
    <property type="match status" value="1"/>
</dbReference>
<protein>
    <submittedName>
        <fullName evidence="2">Uncharacterized protein</fullName>
    </submittedName>
</protein>
<dbReference type="AlphaFoldDB" id="A0AAD9VA61"/>
<evidence type="ECO:0000313" key="2">
    <source>
        <dbReference type="EMBL" id="KAK2566450.1"/>
    </source>
</evidence>